<dbReference type="Gene3D" id="2.60.120.260">
    <property type="entry name" value="Galactose-binding domain-like"/>
    <property type="match status" value="1"/>
</dbReference>
<sequence>MVTRNNFENVQGWGGANEASVTTEKAHSGKSSICVNPQVEYSYTYNRTLGQMTSGKPKKLTVEGWAWVPDKNAKASVTVEIKHSPTSNSTVFYEGLDLVSSVDGFKDWKKVKKTFTLPDSVAFNNAVKVYVWRGSSPSPVYFDDMAISLEN</sequence>
<keyword evidence="4" id="KW-1185">Reference proteome</keyword>
<dbReference type="Proteomes" id="UP000618931">
    <property type="component" value="Unassembled WGS sequence"/>
</dbReference>
<evidence type="ECO:0000259" key="2">
    <source>
        <dbReference type="Pfam" id="PF02018"/>
    </source>
</evidence>
<protein>
    <submittedName>
        <fullName evidence="3">Carbohydrate binding domain-containing protein</fullName>
    </submittedName>
</protein>
<comment type="caution">
    <text evidence="3">The sequence shown here is derived from an EMBL/GenBank/DDBJ whole genome shotgun (WGS) entry which is preliminary data.</text>
</comment>
<dbReference type="EMBL" id="JADQDM010000018">
    <property type="protein sequence ID" value="MBF9223735.1"/>
    <property type="molecule type" value="Genomic_DNA"/>
</dbReference>
<evidence type="ECO:0000313" key="3">
    <source>
        <dbReference type="EMBL" id="MBF9223735.1"/>
    </source>
</evidence>
<reference evidence="3 4" key="1">
    <citation type="submission" date="2020-11" db="EMBL/GenBank/DDBJ databases">
        <authorList>
            <person name="Kim M.K."/>
        </authorList>
    </citation>
    <scope>NUCLEOTIDE SEQUENCE [LARGE SCALE GENOMIC DNA]</scope>
    <source>
        <strain evidence="3 4">BT662</strain>
    </source>
</reference>
<gene>
    <name evidence="3" type="ORF">I2H31_21705</name>
</gene>
<evidence type="ECO:0000313" key="4">
    <source>
        <dbReference type="Proteomes" id="UP000618931"/>
    </source>
</evidence>
<dbReference type="Pfam" id="PF02018">
    <property type="entry name" value="CBM_4_9"/>
    <property type="match status" value="1"/>
</dbReference>
<keyword evidence="1" id="KW-0378">Hydrolase</keyword>
<evidence type="ECO:0000256" key="1">
    <source>
        <dbReference type="ARBA" id="ARBA00022801"/>
    </source>
</evidence>
<dbReference type="InterPro" id="IPR008979">
    <property type="entry name" value="Galactose-bd-like_sf"/>
</dbReference>
<dbReference type="SUPFAM" id="SSF49785">
    <property type="entry name" value="Galactose-binding domain-like"/>
    <property type="match status" value="1"/>
</dbReference>
<proteinExistence type="predicted"/>
<name>A0ABS0I9V0_9BACT</name>
<organism evidence="3 4">
    <name type="scientific">Hymenobacter ruricola</name>
    <dbReference type="NCBI Taxonomy" id="2791023"/>
    <lineage>
        <taxon>Bacteria</taxon>
        <taxon>Pseudomonadati</taxon>
        <taxon>Bacteroidota</taxon>
        <taxon>Cytophagia</taxon>
        <taxon>Cytophagales</taxon>
        <taxon>Hymenobacteraceae</taxon>
        <taxon>Hymenobacter</taxon>
    </lineage>
</organism>
<dbReference type="RefSeq" id="WP_196295162.1">
    <property type="nucleotide sequence ID" value="NZ_JADQDM010000018.1"/>
</dbReference>
<dbReference type="InterPro" id="IPR003305">
    <property type="entry name" value="CenC_carb-bd"/>
</dbReference>
<feature type="domain" description="CBM-cenC" evidence="2">
    <location>
        <begin position="2"/>
        <end position="134"/>
    </location>
</feature>
<accession>A0ABS0I9V0</accession>